<feature type="compositionally biased region" description="Low complexity" evidence="1">
    <location>
        <begin position="39"/>
        <end position="51"/>
    </location>
</feature>
<protein>
    <submittedName>
        <fullName evidence="4">Tyrosine-protein phosphatase domain-containing protein</fullName>
    </submittedName>
</protein>
<dbReference type="AlphaFoldDB" id="A0A915NWX2"/>
<feature type="compositionally biased region" description="Polar residues" evidence="1">
    <location>
        <begin position="19"/>
        <end position="38"/>
    </location>
</feature>
<reference evidence="4" key="1">
    <citation type="submission" date="2022-11" db="UniProtKB">
        <authorList>
            <consortium name="WormBaseParasite"/>
        </authorList>
    </citation>
    <scope>IDENTIFICATION</scope>
</reference>
<evidence type="ECO:0000259" key="2">
    <source>
        <dbReference type="Pfam" id="PF00102"/>
    </source>
</evidence>
<dbReference type="InterPro" id="IPR029021">
    <property type="entry name" value="Prot-tyrosine_phosphatase-like"/>
</dbReference>
<evidence type="ECO:0000313" key="3">
    <source>
        <dbReference type="Proteomes" id="UP000887560"/>
    </source>
</evidence>
<dbReference type="SUPFAM" id="SSF52799">
    <property type="entry name" value="(Phosphotyrosine protein) phosphatases II"/>
    <property type="match status" value="1"/>
</dbReference>
<feature type="compositionally biased region" description="Polar residues" evidence="1">
    <location>
        <begin position="1"/>
        <end position="10"/>
    </location>
</feature>
<name>A0A915NWX2_9BILA</name>
<dbReference type="PANTHER" id="PTHR46163:SF15">
    <property type="entry name" value="TYROSINE-PROTEIN PHOSPHATASE DOMAIN-CONTAINING PROTEIN"/>
    <property type="match status" value="1"/>
</dbReference>
<evidence type="ECO:0000313" key="4">
    <source>
        <dbReference type="WBParaSite" id="scf7180000421018.g6132"/>
    </source>
</evidence>
<evidence type="ECO:0000256" key="1">
    <source>
        <dbReference type="SAM" id="MobiDB-lite"/>
    </source>
</evidence>
<dbReference type="Gene3D" id="3.90.190.10">
    <property type="entry name" value="Protein tyrosine phosphatase superfamily"/>
    <property type="match status" value="1"/>
</dbReference>
<dbReference type="PANTHER" id="PTHR46163">
    <property type="entry name" value="TYROSINE-PROTEIN PHOSPHATASE-RELATED"/>
    <property type="match status" value="1"/>
</dbReference>
<sequence>MTSRNRNIVTASRGDTPRARQSSGDNPRTSRQSSGSTPRTTRQSSGQPRSRSSVRRQGRPRTVEDSNEDAAFIEQLQAWAQETSRKQLTDLESEFERLQSQPRPEPSAEFARNPTLNRYRDVICVENNRVALSNGRYIHANWIDSHANHKQGRQYKSPFRGYRGTGRQPSYPDAPSGHQRQPEEAGKCSTLPLETLARSWSADESPCCAPTALLHREIQADSCPLFSAFRYWQDRNHRDDLLGSEYAARWTSSGLLRVGCRVASSAGWQCANLGSVPVHLQRLPPIRKKQG</sequence>
<proteinExistence type="predicted"/>
<feature type="region of interest" description="Disordered" evidence="1">
    <location>
        <begin position="153"/>
        <end position="187"/>
    </location>
</feature>
<organism evidence="3 4">
    <name type="scientific">Meloidogyne floridensis</name>
    <dbReference type="NCBI Taxonomy" id="298350"/>
    <lineage>
        <taxon>Eukaryota</taxon>
        <taxon>Metazoa</taxon>
        <taxon>Ecdysozoa</taxon>
        <taxon>Nematoda</taxon>
        <taxon>Chromadorea</taxon>
        <taxon>Rhabditida</taxon>
        <taxon>Tylenchina</taxon>
        <taxon>Tylenchomorpha</taxon>
        <taxon>Tylenchoidea</taxon>
        <taxon>Meloidogynidae</taxon>
        <taxon>Meloidogyninae</taxon>
        <taxon>Meloidogyne</taxon>
    </lineage>
</organism>
<dbReference type="WBParaSite" id="scf7180000421018.g6132">
    <property type="protein sequence ID" value="scf7180000421018.g6132"/>
    <property type="gene ID" value="scf7180000421018.g6132"/>
</dbReference>
<feature type="domain" description="Tyrosine-protein phosphatase" evidence="2">
    <location>
        <begin position="113"/>
        <end position="150"/>
    </location>
</feature>
<dbReference type="Proteomes" id="UP000887560">
    <property type="component" value="Unplaced"/>
</dbReference>
<dbReference type="InterPro" id="IPR000242">
    <property type="entry name" value="PTP_cat"/>
</dbReference>
<keyword evidence="3" id="KW-1185">Reference proteome</keyword>
<feature type="region of interest" description="Disordered" evidence="1">
    <location>
        <begin position="1"/>
        <end position="69"/>
    </location>
</feature>
<dbReference type="InterPro" id="IPR052782">
    <property type="entry name" value="Oocyte-zygote_transition_reg"/>
</dbReference>
<dbReference type="GO" id="GO:0004725">
    <property type="term" value="F:protein tyrosine phosphatase activity"/>
    <property type="evidence" value="ECO:0007669"/>
    <property type="project" value="InterPro"/>
</dbReference>
<accession>A0A915NWX2</accession>
<dbReference type="Pfam" id="PF00102">
    <property type="entry name" value="Y_phosphatase"/>
    <property type="match status" value="1"/>
</dbReference>